<name>A0A9X1LDE1_9PROT</name>
<organism evidence="4 5">
    <name type="scientific">Roseicella aerolata</name>
    <dbReference type="NCBI Taxonomy" id="2883479"/>
    <lineage>
        <taxon>Bacteria</taxon>
        <taxon>Pseudomonadati</taxon>
        <taxon>Pseudomonadota</taxon>
        <taxon>Alphaproteobacteria</taxon>
        <taxon>Acetobacterales</taxon>
        <taxon>Roseomonadaceae</taxon>
        <taxon>Roseicella</taxon>
    </lineage>
</organism>
<keyword evidence="5" id="KW-1185">Reference proteome</keyword>
<dbReference type="Gene3D" id="1.10.530.10">
    <property type="match status" value="1"/>
</dbReference>
<proteinExistence type="inferred from homology"/>
<reference evidence="4" key="1">
    <citation type="submission" date="2021-10" db="EMBL/GenBank/DDBJ databases">
        <title>Roseicella aerolatum sp. nov., isolated from aerosols of e-waste dismantling site.</title>
        <authorList>
            <person name="Qin T."/>
        </authorList>
    </citation>
    <scope>NUCLEOTIDE SEQUENCE</scope>
    <source>
        <strain evidence="4">GB24</strain>
    </source>
</reference>
<feature type="region of interest" description="Disordered" evidence="2">
    <location>
        <begin position="156"/>
        <end position="189"/>
    </location>
</feature>
<dbReference type="Proteomes" id="UP001139311">
    <property type="component" value="Unassembled WGS sequence"/>
</dbReference>
<gene>
    <name evidence="4" type="ORF">LHA35_23315</name>
</gene>
<dbReference type="EMBL" id="JAJAQI010000049">
    <property type="protein sequence ID" value="MCB4824662.1"/>
    <property type="molecule type" value="Genomic_DNA"/>
</dbReference>
<feature type="domain" description="Transglycosylase SLT" evidence="3">
    <location>
        <begin position="32"/>
        <end position="122"/>
    </location>
</feature>
<evidence type="ECO:0000256" key="2">
    <source>
        <dbReference type="SAM" id="MobiDB-lite"/>
    </source>
</evidence>
<dbReference type="RefSeq" id="WP_226612832.1">
    <property type="nucleotide sequence ID" value="NZ_JAJAQI010000049.1"/>
</dbReference>
<dbReference type="InterPro" id="IPR023346">
    <property type="entry name" value="Lysozyme-like_dom_sf"/>
</dbReference>
<dbReference type="Pfam" id="PF01464">
    <property type="entry name" value="SLT"/>
    <property type="match status" value="1"/>
</dbReference>
<dbReference type="AlphaFoldDB" id="A0A9X1LDE1"/>
<evidence type="ECO:0000313" key="4">
    <source>
        <dbReference type="EMBL" id="MCB4824662.1"/>
    </source>
</evidence>
<evidence type="ECO:0000256" key="1">
    <source>
        <dbReference type="ARBA" id="ARBA00009387"/>
    </source>
</evidence>
<comment type="similarity">
    <text evidence="1">Belongs to the virb1 family.</text>
</comment>
<dbReference type="InterPro" id="IPR008258">
    <property type="entry name" value="Transglycosylase_SLT_dom_1"/>
</dbReference>
<sequence>MTGCEAFAGLALFACLARDPRCLPDEHRRLLPELTAVAERESGFRPFAIRDEATGESLFPKTRAEAVAIAATRDAAGRTLGLGWFQITHRANWRRHGLTVETALDPCENMRAGAAHLAGVLRDAAFQLYNSGRVGGAPGYAVAVARRVGHHAAALAAGNPPGAAPAPVPPPLLPDLGRGRPGRDLVTGR</sequence>
<evidence type="ECO:0000259" key="3">
    <source>
        <dbReference type="Pfam" id="PF01464"/>
    </source>
</evidence>
<feature type="compositionally biased region" description="Pro residues" evidence="2">
    <location>
        <begin position="162"/>
        <end position="173"/>
    </location>
</feature>
<comment type="caution">
    <text evidence="4">The sequence shown here is derived from an EMBL/GenBank/DDBJ whole genome shotgun (WGS) entry which is preliminary data.</text>
</comment>
<protein>
    <submittedName>
        <fullName evidence="4">Transglycosylase SLT domain-containing protein</fullName>
    </submittedName>
</protein>
<evidence type="ECO:0000313" key="5">
    <source>
        <dbReference type="Proteomes" id="UP001139311"/>
    </source>
</evidence>
<dbReference type="SUPFAM" id="SSF53955">
    <property type="entry name" value="Lysozyme-like"/>
    <property type="match status" value="1"/>
</dbReference>
<accession>A0A9X1LDE1</accession>